<dbReference type="InterPro" id="IPR000719">
    <property type="entry name" value="Prot_kinase_dom"/>
</dbReference>
<reference evidence="9 10" key="1">
    <citation type="journal article" date="2022" name="bioRxiv">
        <title>Genomics of Preaxostyla Flagellates Illuminates Evolutionary Transitions and the Path Towards Mitochondrial Loss.</title>
        <authorList>
            <person name="Novak L.V.F."/>
            <person name="Treitli S.C."/>
            <person name="Pyrih J."/>
            <person name="Halakuc P."/>
            <person name="Pipaliya S.V."/>
            <person name="Vacek V."/>
            <person name="Brzon O."/>
            <person name="Soukal P."/>
            <person name="Eme L."/>
            <person name="Dacks J.B."/>
            <person name="Karnkowska A."/>
            <person name="Elias M."/>
            <person name="Hampl V."/>
        </authorList>
    </citation>
    <scope>NUCLEOTIDE SEQUENCE [LARGE SCALE GENOMIC DNA]</scope>
    <source>
        <strain evidence="9">NAU3</strain>
        <tissue evidence="9">Gut</tissue>
    </source>
</reference>
<feature type="domain" description="Protein kinase" evidence="8">
    <location>
        <begin position="6"/>
        <end position="264"/>
    </location>
</feature>
<dbReference type="GO" id="GO:0004693">
    <property type="term" value="F:cyclin-dependent protein serine/threonine kinase activity"/>
    <property type="evidence" value="ECO:0007669"/>
    <property type="project" value="UniProtKB-EC"/>
</dbReference>
<feature type="compositionally biased region" description="Basic and acidic residues" evidence="7">
    <location>
        <begin position="1406"/>
        <end position="1431"/>
    </location>
</feature>
<dbReference type="PROSITE" id="PS00108">
    <property type="entry name" value="PROTEIN_KINASE_ST"/>
    <property type="match status" value="1"/>
</dbReference>
<feature type="compositionally biased region" description="Pro residues" evidence="7">
    <location>
        <begin position="1442"/>
        <end position="1453"/>
    </location>
</feature>
<dbReference type="SUPFAM" id="SSF56112">
    <property type="entry name" value="Protein kinase-like (PK-like)"/>
    <property type="match status" value="1"/>
</dbReference>
<keyword evidence="6" id="KW-0175">Coiled coil</keyword>
<dbReference type="InterPro" id="IPR011009">
    <property type="entry name" value="Kinase-like_dom_sf"/>
</dbReference>
<dbReference type="PANTHER" id="PTHR43671:SF13">
    <property type="entry name" value="SERINE_THREONINE-PROTEIN KINASE NEK2"/>
    <property type="match status" value="1"/>
</dbReference>
<dbReference type="InterPro" id="IPR008271">
    <property type="entry name" value="Ser/Thr_kinase_AS"/>
</dbReference>
<name>A0ABQ9XAA9_9EUKA</name>
<feature type="region of interest" description="Disordered" evidence="7">
    <location>
        <begin position="745"/>
        <end position="811"/>
    </location>
</feature>
<dbReference type="CDD" id="cd14014">
    <property type="entry name" value="STKc_PknB_like"/>
    <property type="match status" value="1"/>
</dbReference>
<feature type="region of interest" description="Disordered" evidence="7">
    <location>
        <begin position="1393"/>
        <end position="1459"/>
    </location>
</feature>
<feature type="compositionally biased region" description="Polar residues" evidence="7">
    <location>
        <begin position="3666"/>
        <end position="3678"/>
    </location>
</feature>
<dbReference type="Gene3D" id="3.30.200.20">
    <property type="entry name" value="Phosphorylase Kinase, domain 1"/>
    <property type="match status" value="1"/>
</dbReference>
<evidence type="ECO:0000256" key="4">
    <source>
        <dbReference type="ARBA" id="ARBA00022777"/>
    </source>
</evidence>
<feature type="region of interest" description="Disordered" evidence="7">
    <location>
        <begin position="3581"/>
        <end position="3703"/>
    </location>
</feature>
<evidence type="ECO:0000256" key="2">
    <source>
        <dbReference type="ARBA" id="ARBA00022679"/>
    </source>
</evidence>
<evidence type="ECO:0000256" key="6">
    <source>
        <dbReference type="SAM" id="Coils"/>
    </source>
</evidence>
<keyword evidence="5" id="KW-0067">ATP-binding</keyword>
<feature type="compositionally biased region" description="Low complexity" evidence="7">
    <location>
        <begin position="753"/>
        <end position="765"/>
    </location>
</feature>
<feature type="region of interest" description="Disordered" evidence="7">
    <location>
        <begin position="2237"/>
        <end position="2262"/>
    </location>
</feature>
<dbReference type="PANTHER" id="PTHR43671">
    <property type="entry name" value="SERINE/THREONINE-PROTEIN KINASE NEK"/>
    <property type="match status" value="1"/>
</dbReference>
<sequence length="3874" mass="429424">MIPPGYTLVRPISEGAFGRVLEIKESSTGQSYALKLIPRLTEADQKRAEREVSLLERFRHARIVGLHESVVMETYHGIVMDLGVRNLKDLMTDFESRNELIPLEVAVMICIDIAEGLSVMHNHPTNAMAHGDLKPENVLLSEDYRDLGAADASGVNVTRSASSMATFEYNSPERFDDDKTKGTPASDIWSLGVMLCRMVTGQALFSGNSTWKLMKAVMDFDESKLPSTIPDDVRGVLVKMLEPNPASRVTSTQLFDGRQLERILGPETPLSKMKDLLIQSASRKPKQKSQNEQNPNLEVMKEEQARHHALLERNKNLKRDLELATPETTRECVSVNTIANSKKDSAEDTARQAENERNEELRNQDVLSAMLPSVWPRTESITSFDSKVHKLTADCVVQTVKLGQDWRTVFTFGLIAGEWELSIRGNENPLSSVLLGFLRFPLPSDSLVNHCGKYEEPIGGDFDLSNGRMWSQGKELKPAGTNKACTEVGQTASIRVDLSKREARLVVDGIAQPGVFENIPCQVCLGMSTGYGKRKSAVEIIHLRRLNASLIRPKFTIPRNTPNCFFGTSSFLSFNPEFHTITTTSIVHSSDLMPPFTSFTRPITQGVWELKFRASHTTFTAVTLGYSQHPLPDRPAPYTGGCYRTGTCGDFMLKDGRMWKSGKEFKPAGTNKKCDRFGQTAAIRVDMNKRIAKLCVDDKEQPGFFTDIPQSLCLGISTEFADQNLSVEVLWLKRLDVADVPVSALPPQTASHTPLTTQTPAQPAQSRSNVAQSTSQTPQQSPPQRTVAASPQTQSLSQSTGSVSSPNTASADHQTILGTSALELYDRSGATLSPSVLTIKGPDSGQSQNCLTKSFFTEEITEGEWELKIKGTEDLFDHILLGYLSSPLNKDAFNFTCGAWKTGIGGGFVVDAGQMWKSGKEYKPVGTNKACVRVGQTAAIRVNMEKREAKLFVDDEEQPGVFPDVPIQIRLALSHSDITSEFKIEVIHLKRLDAGIARQPPRKLENTANLWPGTNSLVQFNEEEIRLTPKQVVQTQCPKGLLRLAHTFEIDEGEWELKIRVNHSSLERTWLGYSYTPLPGQAAQNTNSRPSDFLCFFFLPEGFQRMSRTTTLDWRNKKCLNIGQTAAIRVNMEKRTATLYVDDEEQPHPIFPLPDVVRLMIGTGFTAAQKSFEVMYLKKLRFTPKHTLPPNTPTCLYGTSSLQTLPPPFTPFTSSILLSTVPGTGEQSSTETISLQGLSTAYTQAITEGEWELKIRHVGPTPGASALGFHHHPLPFTPSPSTSPPTETGTHFDFNLVNGMLMTDRQSTPNSPKGNGKCGKTGQTAAIRVNMTLRTATLFVDDEKQPNIFSDLPDCVYLGITHPHRMVKEDQHYIEVIWLKRVDDAAIAASVLPPQTAPHTRQTTRMSKEEKKRRREEIRILKRAVELQREQEQDESEDETNPSPPPASIPPPTGLTIIPKSTADTTLFEGTSVLKRFDRTCATTTQSFFTDPITEGEWELKIKGTEDLFDNISLGYLSDPFVNDAFDMTCSTYSDGSGGEYELKTGQMWKGGEFKPAGTNKACVRVGQTAAIRVNMEKREARLFVDDEEQPGVFPDVPIQIRLALSHSDITSEFKIEVIHLKRLDAGIARQPPRKLENTPDMWPGTNSLVQFNDSIKLTPTQLIQTTSSQRDTPVAHTFAIDEGEWELKIRVNHSSLEGTFLGYTSTPLADQTTQGNDTHSTPLYHGFILPSGHQRVFSSSQTYKANKPCLSVGQTAAIRVNMEEREARLFVDDEEQPRPNFPLPDVVYLAILPGFTVAQKSLEVMWLKKLRSTPKHTLPPNTPTCLYGISCLKTFLSTVTVAFRYFHVQDIPTETVELRPAYTQAITEGEWELKIQRHGPTKRTTLGFHHHPLPSTSSTSITQPTQKGDQFDFDLFTGHRYKNRQTIQDSSQGYLSVLSAFPKNNGTWRDTGQTAAIRVNMTLRTATLFVDDEKQPNIFSDLPDRVYLGVTRPFETSNESNPHVEVLWLKRLDDPTSPIPRPLMDGITCLNTINPECDVLLPAKFLSRGSKTAKGSWRTVFTGPITEGQWELEIEKESYTINATILGFVSHPLPPNATQQSCADWPSKQGGGFHLEEGSVWEGGQAIRPQHSNNTFSDFGCHAKIVVDMQNRKACLFVGDKIQPAEFENIPQALCLAISHRVEERDFTTKIIHLKRLPDPSQAPPTQTAARQSEPAPKYSSTLSSYSMILTSAPRTNSYLDEPSQPPTPSPTQTAVPQPGLPPIVLEPPLSIPATPSAPPPQFFLTELPPHQQESIEGPSCLKTLPKSFTVAKAILTAAPKEVKSNGVVRKTAYTGPITEGEWELKIKSTEKTVLRNLGLGFLRHPFPPDVPKRHLGFFHRKLGGEFLLASGGLCTGNKPVKPEGTNGVWTKKGQTAAIRVHMEKREARLFIDDEEQPGIFTDIPIQVVLGISLDKVATPFSFEVVHLKRLSPAAPHPFLRPSLTNSTDYWPGTNSLETLDTSVHKITATQLVQVAQLETSTTYRTAFTFPITYGEWELKVRANHTYLSNTYLGYLRYPLPPNATQMLCEDHHGAIGGDFGLMYGGQKRDGLVIPKLTNRQCNDVGQTAAIRIDMEKREARLFVDDIEQPHALFPLPNVLCLAISTGFDPAGLSLEVMWLKRLQLTRSRSLPRNTPTCIHGTACLQTLPPSFIPTSNSILSVMTRGTQTKGHQTAFTYPISQGEWEFRIKPLRSEFGAYALGFLRYPLPTNSTEKSLSEWEDGISGAFVLKTGQTIVAGRDTCPTIRNDVWIKPNQTAAIRVNMDRREAVLFYDKLEQNGIITDIPSPLCLGVTVDASEQMKMIEIVHFTQLPPSEPVQRDRSAVLYLTGEATLAPSLTNQIITQPISEGVWEWRIQIPEEHRETAIFSVMDGPTSLSVGDFHLGTGAMFRRGKVFKPVGTNEKCRKPKISPTLELIGGEAAIRVDMKKREARLFIDDEEQPGIFPNIPSEVRLLLKLKTPYENISKKIVHLKRVDLVIDRAPQPRLENTSDNWPGTNSLKTLDTTAHELKPRELIQVVRRDEDPKWRTAYTFPIEEGEWELAIFTTQKLYHDARLCFASAPLQPGACTASFRTSNDGDCGYFDLPNGSMYRQGQFFPLNLNSKCITIRRKAAIRVDMARREARLFLEDIEQPGVFTDIPSPLCLGISTAYPIEEEIALHVLGLKKLPPSPSPLSSNTPTCLNGTSCLSNYDRLAIYVDPTTLRVSRRSSSEPEFRADTGSLFEGEWELKIRGGRDMFLNTKLAYFAHPNLKIKSPTVGEKPKFSGSFSLKDCIDAVKNERDRTAAIRVNMEKREAKLFVDDVEHSRTFENIPPILNLSIITAFTDLSYKLEVLHLKRLDDNPENSPPSLPNTPNCWPGTNSIETFDRAGLVISPTQIVPRVILELNPICYTAYTFPIEEGEWELKIRTHHKRPPPVDLGFVRYPLPSDATTKSCRPFGKGIGGAFSVLYGYGWSGEQLHRVGTNKMWEVRKEKSVERVYQTAAIRVNMSTRVAKLFVNDEEQRGVINAIPDKLCLAITPGVARELSIIEVLHLKRLDAPAETPQSAPSPDTQAVHSTPVSQETQDSAATPVESSGQPTPSSATPIESSATPIESSATQTPSSATPVESSSQPTPSAAASDLSAIPSTQPQPTSAPVSTLPASRSPSPSPPTPQNTDDQQVGTSCLQTIDATSHHTTQFVLTARVSAPKVVGFRTAFTAPLTKGEWELKIRGTASLFPNILLGFLKHPLRPNATQKSCGSWADGSGGGFVLKTGQMWKGGQFKPAGTNKACVRVGQTAAIRVNMSTREAKLFVDDEEQPGVFTDIPSPLCLALTTAVKGTTPFTVEVLWLKRI</sequence>
<evidence type="ECO:0000256" key="5">
    <source>
        <dbReference type="ARBA" id="ARBA00022840"/>
    </source>
</evidence>
<keyword evidence="3" id="KW-0547">Nucleotide-binding</keyword>
<feature type="coiled-coil region" evidence="6">
    <location>
        <begin position="300"/>
        <end position="363"/>
    </location>
</feature>
<dbReference type="SMART" id="SM00220">
    <property type="entry name" value="S_TKc"/>
    <property type="match status" value="1"/>
</dbReference>
<keyword evidence="2 9" id="KW-0808">Transferase</keyword>
<dbReference type="Pfam" id="PF00069">
    <property type="entry name" value="Pkinase"/>
    <property type="match status" value="1"/>
</dbReference>
<organism evidence="9 10">
    <name type="scientific">Blattamonas nauphoetae</name>
    <dbReference type="NCBI Taxonomy" id="2049346"/>
    <lineage>
        <taxon>Eukaryota</taxon>
        <taxon>Metamonada</taxon>
        <taxon>Preaxostyla</taxon>
        <taxon>Oxymonadida</taxon>
        <taxon>Blattamonas</taxon>
    </lineage>
</organism>
<evidence type="ECO:0000256" key="3">
    <source>
        <dbReference type="ARBA" id="ARBA00022741"/>
    </source>
</evidence>
<keyword evidence="4 9" id="KW-0418">Kinase</keyword>
<gene>
    <name evidence="9" type="ORF">BLNAU_17455</name>
</gene>
<proteinExistence type="predicted"/>
<keyword evidence="10" id="KW-1185">Reference proteome</keyword>
<feature type="compositionally biased region" description="Low complexity" evidence="7">
    <location>
        <begin position="772"/>
        <end position="806"/>
    </location>
</feature>
<dbReference type="EMBL" id="JARBJD010000195">
    <property type="protein sequence ID" value="KAK2947622.1"/>
    <property type="molecule type" value="Genomic_DNA"/>
</dbReference>
<dbReference type="EC" id="2.7.11.1" evidence="1"/>
<comment type="caution">
    <text evidence="9">The sequence shown here is derived from an EMBL/GenBank/DDBJ whole genome shotgun (WGS) entry which is preliminary data.</text>
</comment>
<dbReference type="Proteomes" id="UP001281761">
    <property type="component" value="Unassembled WGS sequence"/>
</dbReference>
<dbReference type="InterPro" id="IPR050660">
    <property type="entry name" value="NEK_Ser/Thr_kinase"/>
</dbReference>
<evidence type="ECO:0000256" key="7">
    <source>
        <dbReference type="SAM" id="MobiDB-lite"/>
    </source>
</evidence>
<evidence type="ECO:0000313" key="10">
    <source>
        <dbReference type="Proteomes" id="UP001281761"/>
    </source>
</evidence>
<dbReference type="PROSITE" id="PS50011">
    <property type="entry name" value="PROTEIN_KINASE_DOM"/>
    <property type="match status" value="1"/>
</dbReference>
<dbReference type="Gene3D" id="1.10.510.10">
    <property type="entry name" value="Transferase(Phosphotransferase) domain 1"/>
    <property type="match status" value="1"/>
</dbReference>
<evidence type="ECO:0000313" key="9">
    <source>
        <dbReference type="EMBL" id="KAK2947622.1"/>
    </source>
</evidence>
<feature type="region of interest" description="Disordered" evidence="7">
    <location>
        <begin position="2195"/>
        <end position="2222"/>
    </location>
</feature>
<evidence type="ECO:0000259" key="8">
    <source>
        <dbReference type="PROSITE" id="PS50011"/>
    </source>
</evidence>
<feature type="compositionally biased region" description="Polar residues" evidence="7">
    <location>
        <begin position="3584"/>
        <end position="3635"/>
    </location>
</feature>
<protein>
    <recommendedName>
        <fullName evidence="1">non-specific serine/threonine protein kinase</fullName>
        <ecNumber evidence="1">2.7.11.1</ecNumber>
    </recommendedName>
</protein>
<feature type="compositionally biased region" description="Low complexity" evidence="7">
    <location>
        <begin position="3636"/>
        <end position="3661"/>
    </location>
</feature>
<accession>A0ABQ9XAA9</accession>
<evidence type="ECO:0000256" key="1">
    <source>
        <dbReference type="ARBA" id="ARBA00012513"/>
    </source>
</evidence>